<keyword evidence="3" id="KW-0282">Flagellum</keyword>
<evidence type="ECO:0000256" key="1">
    <source>
        <dbReference type="ARBA" id="ARBA00022801"/>
    </source>
</evidence>
<dbReference type="InterPro" id="IPR005181">
    <property type="entry name" value="SASA"/>
</dbReference>
<name>A0A486V7A5_KLEPN</name>
<sequence length="497" mass="53452">MAFNPELGSTSPAVLLDNAERLDKLVNGPAADVPDRGGDPLYSWRQMMAKNDEIRQNLIPLSRQYMTLDAAQADIANIPMGSTTYYRSPDDSALAIEVINNGGTLEPTGRAMPSQEYVEGIPTGLGFPDSGLINAGSGNVWLMRDESGLLRVFMASKSDGYPVIYADVPLAIKNEAFGVSELIEINGKSDPYRVTAYRDEDGNLRIVQYAKFNKYWSLGSDSENESSNPTEYVVFLIAGQSNAQGMGAAAKSLTVNPGIAYQYYSGNLTPVLGDPVGNASTGSAWPAFANEFYRRTGLGVIFIPTAVGSSGLTAIASLPANGGNGQNWSGTGTLRGTAIARYNDAIAALESGGFAYRFGGVLWSQGERDARCLPSASNKITEQDYKNEFANLKSYFSETFGDKFVWIISQTGGDDAGIDAQGLTDMRRLQREIVRSTPGVYFGWNGAYNLIARGLMRSHDFPNDPDNVNRSHYSQQGYNEMGTAMAVVAASIATGNS</sequence>
<keyword evidence="3" id="KW-0966">Cell projection</keyword>
<evidence type="ECO:0000313" key="3">
    <source>
        <dbReference type="EMBL" id="VGM46857.1"/>
    </source>
</evidence>
<dbReference type="Gene3D" id="3.40.50.1110">
    <property type="entry name" value="SGNH hydrolase"/>
    <property type="match status" value="1"/>
</dbReference>
<keyword evidence="3" id="KW-0969">Cilium</keyword>
<dbReference type="Pfam" id="PF03629">
    <property type="entry name" value="SASA"/>
    <property type="match status" value="1"/>
</dbReference>
<dbReference type="InterPro" id="IPR036514">
    <property type="entry name" value="SGNH_hydro_sf"/>
</dbReference>
<evidence type="ECO:0000259" key="2">
    <source>
        <dbReference type="Pfam" id="PF03629"/>
    </source>
</evidence>
<dbReference type="GO" id="GO:0016788">
    <property type="term" value="F:hydrolase activity, acting on ester bonds"/>
    <property type="evidence" value="ECO:0007669"/>
    <property type="project" value="UniProtKB-ARBA"/>
</dbReference>
<gene>
    <name evidence="3" type="ORF">SAMEA4873557_04745</name>
</gene>
<accession>A0A486V7A5</accession>
<dbReference type="SUPFAM" id="SSF52266">
    <property type="entry name" value="SGNH hydrolase"/>
    <property type="match status" value="1"/>
</dbReference>
<proteinExistence type="predicted"/>
<protein>
    <submittedName>
        <fullName evidence="3">Flagellar biosynthesis, cell-distal portion of basal-body rod</fullName>
    </submittedName>
</protein>
<dbReference type="EMBL" id="CAAHDE010000012">
    <property type="protein sequence ID" value="VGM46857.1"/>
    <property type="molecule type" value="Genomic_DNA"/>
</dbReference>
<dbReference type="AlphaFoldDB" id="A0A486V7A5"/>
<keyword evidence="1" id="KW-0378">Hydrolase</keyword>
<feature type="domain" description="Sialate O-acetylesterase" evidence="2">
    <location>
        <begin position="234"/>
        <end position="485"/>
    </location>
</feature>
<reference evidence="3" key="1">
    <citation type="submission" date="2019-03" db="EMBL/GenBank/DDBJ databases">
        <authorList>
            <consortium name="Pathogen Informatics"/>
        </authorList>
    </citation>
    <scope>NUCLEOTIDE SEQUENCE</scope>
    <source>
        <strain evidence="3">5012STDY7626356</strain>
    </source>
</reference>
<organism evidence="3">
    <name type="scientific">Klebsiella pneumoniae</name>
    <dbReference type="NCBI Taxonomy" id="573"/>
    <lineage>
        <taxon>Bacteria</taxon>
        <taxon>Pseudomonadati</taxon>
        <taxon>Pseudomonadota</taxon>
        <taxon>Gammaproteobacteria</taxon>
        <taxon>Enterobacterales</taxon>
        <taxon>Enterobacteriaceae</taxon>
        <taxon>Klebsiella/Raoultella group</taxon>
        <taxon>Klebsiella</taxon>
        <taxon>Klebsiella pneumoniae complex</taxon>
    </lineage>
</organism>